<gene>
    <name evidence="3" type="ORF">SAMN05444171_4736</name>
</gene>
<dbReference type="AlphaFoldDB" id="A0A1M7C736"/>
<evidence type="ECO:0000259" key="2">
    <source>
        <dbReference type="Pfam" id="PF14581"/>
    </source>
</evidence>
<evidence type="ECO:0000259" key="1">
    <source>
        <dbReference type="Pfam" id="PF07179"/>
    </source>
</evidence>
<dbReference type="InterPro" id="IPR027945">
    <property type="entry name" value="SseB_C"/>
</dbReference>
<sequence>MFEPENDIERLLVHASAEPAERPRFARALMDAEVFVVLVPEGGRIPPGVDGKTVIPQGTKLSMPGAMRGQETLIPFFTSPSRAKAWFAGDHVVAPDRTRDLFERHPGAPFVLNPNSDYGKDFTPAEVTRLLAGEYDSGPQTVTASSPQQVLLAHPKEIPAALIEALAREFDALPSVRGAWLMLATYPGQSEQSWILGVDHQGPWPDVREAIGRVLAGDILGGRTLDALPLEGSSLAATLRTGIPVTAARRGPLH</sequence>
<dbReference type="Proteomes" id="UP000183208">
    <property type="component" value="Unassembled WGS sequence"/>
</dbReference>
<dbReference type="Pfam" id="PF07179">
    <property type="entry name" value="SseB"/>
    <property type="match status" value="1"/>
</dbReference>
<dbReference type="EMBL" id="FNTI01000001">
    <property type="protein sequence ID" value="SED66305.1"/>
    <property type="molecule type" value="Genomic_DNA"/>
</dbReference>
<feature type="domain" description="SseB protein N-terminal" evidence="1">
    <location>
        <begin position="9"/>
        <end position="128"/>
    </location>
</feature>
<dbReference type="InterPro" id="IPR009839">
    <property type="entry name" value="SseB_N"/>
</dbReference>
<reference evidence="3 4" key="1">
    <citation type="submission" date="2016-10" db="EMBL/GenBank/DDBJ databases">
        <authorList>
            <person name="de Groot N.N."/>
        </authorList>
    </citation>
    <scope>NUCLEOTIDE SEQUENCE [LARGE SCALE GENOMIC DNA]</scope>
    <source>
        <strain evidence="3 4">GAS522</strain>
    </source>
</reference>
<evidence type="ECO:0000313" key="3">
    <source>
        <dbReference type="EMBL" id="SED66305.1"/>
    </source>
</evidence>
<dbReference type="RefSeq" id="WP_074824098.1">
    <property type="nucleotide sequence ID" value="NZ_FNTI01000001.1"/>
</dbReference>
<protein>
    <submittedName>
        <fullName evidence="3">SseB protein C-terminal domain-containing protein</fullName>
    </submittedName>
</protein>
<proteinExistence type="predicted"/>
<feature type="domain" description="SseB protein C-terminal" evidence="2">
    <location>
        <begin position="147"/>
        <end position="232"/>
    </location>
</feature>
<dbReference type="Pfam" id="PF14581">
    <property type="entry name" value="SseB_C"/>
    <property type="match status" value="1"/>
</dbReference>
<accession>A0A1M7C736</accession>
<name>A0A1M7C736_9BRAD</name>
<evidence type="ECO:0000313" key="4">
    <source>
        <dbReference type="Proteomes" id="UP000183208"/>
    </source>
</evidence>
<dbReference type="OrthoDB" id="8227595at2"/>
<organism evidence="3 4">
    <name type="scientific">Bradyrhizobium lablabi</name>
    <dbReference type="NCBI Taxonomy" id="722472"/>
    <lineage>
        <taxon>Bacteria</taxon>
        <taxon>Pseudomonadati</taxon>
        <taxon>Pseudomonadota</taxon>
        <taxon>Alphaproteobacteria</taxon>
        <taxon>Hyphomicrobiales</taxon>
        <taxon>Nitrobacteraceae</taxon>
        <taxon>Bradyrhizobium</taxon>
    </lineage>
</organism>